<proteinExistence type="inferred from homology"/>
<accession>A0A8B6HRJ4</accession>
<dbReference type="Gene3D" id="2.30.42.10">
    <property type="match status" value="1"/>
</dbReference>
<feature type="compositionally biased region" description="Polar residues" evidence="5">
    <location>
        <begin position="701"/>
        <end position="715"/>
    </location>
</feature>
<feature type="compositionally biased region" description="Polar residues" evidence="5">
    <location>
        <begin position="96"/>
        <end position="107"/>
    </location>
</feature>
<feature type="compositionally biased region" description="Low complexity" evidence="5">
    <location>
        <begin position="108"/>
        <end position="137"/>
    </location>
</feature>
<keyword evidence="2" id="KW-0963">Cytoplasm</keyword>
<feature type="domain" description="PDZ" evidence="6">
    <location>
        <begin position="3"/>
        <end position="85"/>
    </location>
</feature>
<feature type="compositionally biased region" description="Polar residues" evidence="5">
    <location>
        <begin position="348"/>
        <end position="389"/>
    </location>
</feature>
<dbReference type="GO" id="GO:0003779">
    <property type="term" value="F:actin binding"/>
    <property type="evidence" value="ECO:0007669"/>
    <property type="project" value="TreeGrafter"/>
</dbReference>
<evidence type="ECO:0000313" key="8">
    <source>
        <dbReference type="Proteomes" id="UP000596742"/>
    </source>
</evidence>
<dbReference type="GO" id="GO:0032233">
    <property type="term" value="P:positive regulation of actin filament bundle assembly"/>
    <property type="evidence" value="ECO:0007669"/>
    <property type="project" value="TreeGrafter"/>
</dbReference>
<reference evidence="7" key="1">
    <citation type="submission" date="2018-11" db="EMBL/GenBank/DDBJ databases">
        <authorList>
            <person name="Alioto T."/>
            <person name="Alioto T."/>
        </authorList>
    </citation>
    <scope>NUCLEOTIDE SEQUENCE</scope>
</reference>
<dbReference type="EMBL" id="UYJE01010414">
    <property type="protein sequence ID" value="VDI82949.1"/>
    <property type="molecule type" value="Genomic_DNA"/>
</dbReference>
<feature type="compositionally biased region" description="Polar residues" evidence="5">
    <location>
        <begin position="452"/>
        <end position="473"/>
    </location>
</feature>
<name>A0A8B6HRJ4_MYTGA</name>
<feature type="region of interest" description="Disordered" evidence="5">
    <location>
        <begin position="784"/>
        <end position="812"/>
    </location>
</feature>
<feature type="region of interest" description="Disordered" evidence="5">
    <location>
        <begin position="495"/>
        <end position="637"/>
    </location>
</feature>
<feature type="compositionally biased region" description="Low complexity" evidence="5">
    <location>
        <begin position="251"/>
        <end position="264"/>
    </location>
</feature>
<organism evidence="7 8">
    <name type="scientific">Mytilus galloprovincialis</name>
    <name type="common">Mediterranean mussel</name>
    <dbReference type="NCBI Taxonomy" id="29158"/>
    <lineage>
        <taxon>Eukaryota</taxon>
        <taxon>Metazoa</taxon>
        <taxon>Spiralia</taxon>
        <taxon>Lophotrochozoa</taxon>
        <taxon>Mollusca</taxon>
        <taxon>Bivalvia</taxon>
        <taxon>Autobranchia</taxon>
        <taxon>Pteriomorphia</taxon>
        <taxon>Mytilida</taxon>
        <taxon>Mytiloidea</taxon>
        <taxon>Mytilidae</taxon>
        <taxon>Mytilinae</taxon>
        <taxon>Mytilus</taxon>
    </lineage>
</organism>
<sequence>METIWLQRSSGEVPWGFRLQGGREFAQPLSVQKVTPGSVAGNVLVPGDIVLKIGNNNVTNVSHNEGQDLIRYSGDLLQLTIKRCPRVAASAPVSPTPMSQYNQYGTQSESPSSFRSLSPVSDNYPMYQQGYPYQQRMYPDERDSPRQFQSLPRHAGGYRNYQDQYEPQQPRREEYSTQTMPKPTPYRPNAGFQQQQPYSQMRNENENYGPGYNTSPYRPEPQQQAMYDPYQQDPYQNRSPGPNFSSDQNRSPGPNFSSGPPGYGIAPPTYGETQQRRGSNTSGPSYSRQTSSNMYQNQNVPSYDSQPGNNGYYVNSNYNESQSPYQRQDAGIRSYNGYEHQRPDDNQQRSYQSNDTSLQRQTSTGYQRQPSYEQHPQINNGRQAVQVSRINAFPGGLQQQQTPPSPPVREESRPNYQRQTSGGSFPKAPVYEAKICSAGTPSEGYLTKDNEVNQNYRNQNKILNPKKSSVPTGISSIEDILSPFEKFPNYYNEFVKQSNEPKQETDSGVASDISEPPRGFGSPLSTSSDLRPSPTYQDSVSDNQMNQMNTMYSPMSPMREDYSQTPSSPQVSAAPAPPPPPPPPPPLPPPSDFAPPPPPPPPLPVLPLPGAWSLPKRKIQPPSEEPTGDQQSIPDAVLNTMMKQQGSGQPKPFAYFTGGIDLKEFKKRNRPPPKVMPKGYKGPTVDDEAEVAYSKPKPVKNPQQQGPYKHVQYNNPINMYSKDNAEQQLKTQSQGSVTAVSGRRTRRHSESSTPQFNYIVPMRTVRMPDKPAADIENSAVYKMIKESESSDEEENTIGKYEQGSIRYTGKHIPSPSFRVLQRLAKCQDDDQPAAVPIKQQRDEDDLPSDEDDGLPDTLSGEELTNKRYMGGHIPSRSFKYLQMSVGDSGEQNGSAGQSREATPPQKAPAGTGRTLKIITRSTAVKPQQQQEDTPSTDF</sequence>
<comment type="similarity">
    <text evidence="4">Belongs to the synaptopodin family.</text>
</comment>
<feature type="compositionally biased region" description="Acidic residues" evidence="5">
    <location>
        <begin position="842"/>
        <end position="854"/>
    </location>
</feature>
<feature type="compositionally biased region" description="Polar residues" evidence="5">
    <location>
        <begin position="919"/>
        <end position="938"/>
    </location>
</feature>
<evidence type="ECO:0000256" key="1">
    <source>
        <dbReference type="ARBA" id="ARBA00004496"/>
    </source>
</evidence>
<dbReference type="Pfam" id="PF00595">
    <property type="entry name" value="PDZ"/>
    <property type="match status" value="1"/>
</dbReference>
<dbReference type="GO" id="GO:0030018">
    <property type="term" value="C:Z disc"/>
    <property type="evidence" value="ECO:0007669"/>
    <property type="project" value="TreeGrafter"/>
</dbReference>
<dbReference type="SMART" id="SM00228">
    <property type="entry name" value="PDZ"/>
    <property type="match status" value="1"/>
</dbReference>
<dbReference type="PANTHER" id="PTHR24217:SF0">
    <property type="entry name" value="PDZ DOMAIN-CONTAINING PROTEIN"/>
    <property type="match status" value="1"/>
</dbReference>
<evidence type="ECO:0000256" key="5">
    <source>
        <dbReference type="SAM" id="MobiDB-lite"/>
    </source>
</evidence>
<feature type="compositionally biased region" description="Low complexity" evidence="5">
    <location>
        <begin position="308"/>
        <end position="319"/>
    </location>
</feature>
<comment type="subcellular location">
    <subcellularLocation>
        <location evidence="1">Cytoplasm</location>
    </subcellularLocation>
</comment>
<dbReference type="SUPFAM" id="SSF50156">
    <property type="entry name" value="PDZ domain-like"/>
    <property type="match status" value="1"/>
</dbReference>
<dbReference type="CDD" id="cd23068">
    <property type="entry name" value="PDZ_ZASP52-like"/>
    <property type="match status" value="1"/>
</dbReference>
<dbReference type="FunFam" id="2.30.42.10:FF:000055">
    <property type="entry name" value="PDZ and LIM domain protein 3"/>
    <property type="match status" value="1"/>
</dbReference>
<keyword evidence="8" id="KW-1185">Reference proteome</keyword>
<dbReference type="InterPro" id="IPR051976">
    <property type="entry name" value="Synaptopodin_domain"/>
</dbReference>
<dbReference type="GO" id="GO:0015629">
    <property type="term" value="C:actin cytoskeleton"/>
    <property type="evidence" value="ECO:0007669"/>
    <property type="project" value="TreeGrafter"/>
</dbReference>
<dbReference type="Pfam" id="PF15936">
    <property type="entry name" value="DUF4749"/>
    <property type="match status" value="1"/>
</dbReference>
<dbReference type="PANTHER" id="PTHR24217">
    <property type="entry name" value="PUTATIVE-RELATED"/>
    <property type="match status" value="1"/>
</dbReference>
<dbReference type="InterPro" id="IPR036034">
    <property type="entry name" value="PDZ_sf"/>
</dbReference>
<feature type="region of interest" description="Disordered" evidence="5">
    <location>
        <begin position="90"/>
        <end position="473"/>
    </location>
</feature>
<feature type="region of interest" description="Disordered" evidence="5">
    <location>
        <begin position="827"/>
        <end position="938"/>
    </location>
</feature>
<feature type="compositionally biased region" description="Polar residues" evidence="5">
    <location>
        <begin position="271"/>
        <end position="307"/>
    </location>
</feature>
<feature type="compositionally biased region" description="Polar residues" evidence="5">
    <location>
        <begin position="726"/>
        <end position="739"/>
    </location>
</feature>
<feature type="compositionally biased region" description="Polar residues" evidence="5">
    <location>
        <begin position="523"/>
        <end position="553"/>
    </location>
</feature>
<evidence type="ECO:0000259" key="6">
    <source>
        <dbReference type="PROSITE" id="PS50106"/>
    </source>
</evidence>
<feature type="compositionally biased region" description="Polar residues" evidence="5">
    <location>
        <begin position="212"/>
        <end position="225"/>
    </location>
</feature>
<comment type="caution">
    <text evidence="7">The sequence shown here is derived from an EMBL/GenBank/DDBJ whole genome shotgun (WGS) entry which is preliminary data.</text>
</comment>
<feature type="region of interest" description="Disordered" evidence="5">
    <location>
        <begin position="664"/>
        <end position="688"/>
    </location>
</feature>
<feature type="compositionally biased region" description="Polar residues" evidence="5">
    <location>
        <begin position="191"/>
        <end position="202"/>
    </location>
</feature>
<feature type="compositionally biased region" description="Pro residues" evidence="5">
    <location>
        <begin position="575"/>
        <end position="607"/>
    </location>
</feature>
<gene>
    <name evidence="7" type="ORF">MGAL_10B046463</name>
</gene>
<evidence type="ECO:0000256" key="2">
    <source>
        <dbReference type="ARBA" id="ARBA00022490"/>
    </source>
</evidence>
<feature type="region of interest" description="Disordered" evidence="5">
    <location>
        <begin position="725"/>
        <end position="757"/>
    </location>
</feature>
<feature type="compositionally biased region" description="Polar residues" evidence="5">
    <location>
        <begin position="233"/>
        <end position="250"/>
    </location>
</feature>
<dbReference type="OrthoDB" id="6107953at2759"/>
<protein>
    <recommendedName>
        <fullName evidence="6">PDZ domain-containing protein</fullName>
    </recommendedName>
</protein>
<dbReference type="SMART" id="SM00735">
    <property type="entry name" value="ZM"/>
    <property type="match status" value="1"/>
</dbReference>
<evidence type="ECO:0000313" key="7">
    <source>
        <dbReference type="EMBL" id="VDI82949.1"/>
    </source>
</evidence>
<evidence type="ECO:0000256" key="3">
    <source>
        <dbReference type="ARBA" id="ARBA00022553"/>
    </source>
</evidence>
<dbReference type="AlphaFoldDB" id="A0A8B6HRJ4"/>
<keyword evidence="3" id="KW-0597">Phosphoprotein</keyword>
<dbReference type="Proteomes" id="UP000596742">
    <property type="component" value="Unassembled WGS sequence"/>
</dbReference>
<dbReference type="InterPro" id="IPR031847">
    <property type="entry name" value="PDLI1-4/Zasp-like_mid"/>
</dbReference>
<dbReference type="InterPro" id="IPR001478">
    <property type="entry name" value="PDZ"/>
</dbReference>
<evidence type="ECO:0000256" key="4">
    <source>
        <dbReference type="ARBA" id="ARBA00038161"/>
    </source>
</evidence>
<dbReference type="InterPro" id="IPR006643">
    <property type="entry name" value="Zasp-like_motif"/>
</dbReference>
<dbReference type="PROSITE" id="PS50106">
    <property type="entry name" value="PDZ"/>
    <property type="match status" value="1"/>
</dbReference>
<dbReference type="GO" id="GO:0005634">
    <property type="term" value="C:nucleus"/>
    <property type="evidence" value="ECO:0007669"/>
    <property type="project" value="TreeGrafter"/>
</dbReference>
<feature type="compositionally biased region" description="Polar residues" evidence="5">
    <location>
        <begin position="889"/>
        <end position="900"/>
    </location>
</feature>
<feature type="region of interest" description="Disordered" evidence="5">
    <location>
        <begin position="696"/>
        <end position="715"/>
    </location>
</feature>